<dbReference type="GO" id="GO:0016747">
    <property type="term" value="F:acyltransferase activity, transferring groups other than amino-acyl groups"/>
    <property type="evidence" value="ECO:0007669"/>
    <property type="project" value="InterPro"/>
</dbReference>
<dbReference type="Proteomes" id="UP000190460">
    <property type="component" value="Unassembled WGS sequence"/>
</dbReference>
<dbReference type="AlphaFoldDB" id="A0A1T4WN24"/>
<dbReference type="FunFam" id="3.40.630.30:FF:000026">
    <property type="entry name" value="Phosphinothricin acetyltransferase"/>
    <property type="match status" value="1"/>
</dbReference>
<keyword evidence="1 6" id="KW-0808">Transferase</keyword>
<evidence type="ECO:0000313" key="6">
    <source>
        <dbReference type="EMBL" id="SKA78760.1"/>
    </source>
</evidence>
<accession>A0A1T4WN24</accession>
<dbReference type="PANTHER" id="PTHR43072:SF23">
    <property type="entry name" value="UPF0039 PROTEIN C11D3.02C"/>
    <property type="match status" value="1"/>
</dbReference>
<dbReference type="OrthoDB" id="5459937at2"/>
<dbReference type="Gene3D" id="3.40.630.30">
    <property type="match status" value="1"/>
</dbReference>
<dbReference type="CDD" id="cd04301">
    <property type="entry name" value="NAT_SF"/>
    <property type="match status" value="1"/>
</dbReference>
<organism evidence="6 7">
    <name type="scientific">Thiothrix eikelboomii</name>
    <dbReference type="NCBI Taxonomy" id="92487"/>
    <lineage>
        <taxon>Bacteria</taxon>
        <taxon>Pseudomonadati</taxon>
        <taxon>Pseudomonadota</taxon>
        <taxon>Gammaproteobacteria</taxon>
        <taxon>Thiotrichales</taxon>
        <taxon>Thiotrichaceae</taxon>
        <taxon>Thiothrix</taxon>
    </lineage>
</organism>
<dbReference type="STRING" id="92487.SAMN02745130_01924"/>
<comment type="catalytic activity">
    <reaction evidence="4">
        <text>L-methionine sulfone + acetyl-CoA = N-acetyl-L-methionine sulfone + CoA + H(+)</text>
        <dbReference type="Rhea" id="RHEA:47656"/>
        <dbReference type="ChEBI" id="CHEBI:15378"/>
        <dbReference type="ChEBI" id="CHEBI:57287"/>
        <dbReference type="ChEBI" id="CHEBI:57288"/>
        <dbReference type="ChEBI" id="CHEBI:87824"/>
        <dbReference type="ChEBI" id="CHEBI:87825"/>
    </reaction>
</comment>
<evidence type="ECO:0000256" key="1">
    <source>
        <dbReference type="ARBA" id="ARBA00022679"/>
    </source>
</evidence>
<evidence type="ECO:0000256" key="3">
    <source>
        <dbReference type="ARBA" id="ARBA00050603"/>
    </source>
</evidence>
<dbReference type="Pfam" id="PF00583">
    <property type="entry name" value="Acetyltransf_1"/>
    <property type="match status" value="1"/>
</dbReference>
<evidence type="ECO:0000256" key="2">
    <source>
        <dbReference type="ARBA" id="ARBA00023315"/>
    </source>
</evidence>
<comment type="catalytic activity">
    <reaction evidence="3">
        <text>L-methionine sulfoximine + acetyl-CoA = N-acetyl-L-methionine sulfoximine + CoA + H(+)</text>
        <dbReference type="Rhea" id="RHEA:47660"/>
        <dbReference type="ChEBI" id="CHEBI:15378"/>
        <dbReference type="ChEBI" id="CHEBI:57287"/>
        <dbReference type="ChEBI" id="CHEBI:57288"/>
        <dbReference type="ChEBI" id="CHEBI:87826"/>
        <dbReference type="ChEBI" id="CHEBI:87827"/>
    </reaction>
</comment>
<sequence length="173" mass="19476">MPELIHCTYEQHAATILAIFNHTIIHSTALYDYQPRSLAFMQAWFATKTAEGWPVIGLEQEGQLLAFASYARFRPYPAYKYSVEHSIYVDPKQRGQGLGKHLLRALIQTAEGQNYHLMIGGIDAQNAASIALHESLGFVYAGTIQQAGFKFGRWLDLAFYQLTLKTPRQPVDG</sequence>
<evidence type="ECO:0000259" key="5">
    <source>
        <dbReference type="PROSITE" id="PS51186"/>
    </source>
</evidence>
<evidence type="ECO:0000313" key="7">
    <source>
        <dbReference type="Proteomes" id="UP000190460"/>
    </source>
</evidence>
<protein>
    <submittedName>
        <fullName evidence="6">Phosphinothricin acetyltransferase</fullName>
    </submittedName>
</protein>
<keyword evidence="7" id="KW-1185">Reference proteome</keyword>
<proteinExistence type="predicted"/>
<keyword evidence="2" id="KW-0012">Acyltransferase</keyword>
<dbReference type="SUPFAM" id="SSF55729">
    <property type="entry name" value="Acyl-CoA N-acyltransferases (Nat)"/>
    <property type="match status" value="1"/>
</dbReference>
<reference evidence="6 7" key="1">
    <citation type="submission" date="2017-02" db="EMBL/GenBank/DDBJ databases">
        <authorList>
            <person name="Peterson S.W."/>
        </authorList>
    </citation>
    <scope>NUCLEOTIDE SEQUENCE [LARGE SCALE GENOMIC DNA]</scope>
    <source>
        <strain evidence="6 7">ATCC 49788</strain>
    </source>
</reference>
<name>A0A1T4WN24_9GAMM</name>
<dbReference type="PANTHER" id="PTHR43072">
    <property type="entry name" value="N-ACETYLTRANSFERASE"/>
    <property type="match status" value="1"/>
</dbReference>
<dbReference type="EMBL" id="FUYB01000007">
    <property type="protein sequence ID" value="SKA78760.1"/>
    <property type="molecule type" value="Genomic_DNA"/>
</dbReference>
<feature type="domain" description="N-acetyltransferase" evidence="5">
    <location>
        <begin position="17"/>
        <end position="160"/>
    </location>
</feature>
<dbReference type="InterPro" id="IPR000182">
    <property type="entry name" value="GNAT_dom"/>
</dbReference>
<gene>
    <name evidence="6" type="ORF">SAMN02745130_01924</name>
</gene>
<dbReference type="PROSITE" id="PS51186">
    <property type="entry name" value="GNAT"/>
    <property type="match status" value="1"/>
</dbReference>
<evidence type="ECO:0000256" key="4">
    <source>
        <dbReference type="ARBA" id="ARBA00051334"/>
    </source>
</evidence>
<dbReference type="InterPro" id="IPR016181">
    <property type="entry name" value="Acyl_CoA_acyltransferase"/>
</dbReference>
<dbReference type="RefSeq" id="WP_078922389.1">
    <property type="nucleotide sequence ID" value="NZ_FUYB01000007.1"/>
</dbReference>